<name>A0AAD6ZAU0_9AGAR</name>
<dbReference type="Proteomes" id="UP001218218">
    <property type="component" value="Unassembled WGS sequence"/>
</dbReference>
<proteinExistence type="predicted"/>
<accession>A0AAD6ZAU0</accession>
<gene>
    <name evidence="2" type="ORF">DFH08DRAFT_1040916</name>
</gene>
<organism evidence="2 3">
    <name type="scientific">Mycena albidolilacea</name>
    <dbReference type="NCBI Taxonomy" id="1033008"/>
    <lineage>
        <taxon>Eukaryota</taxon>
        <taxon>Fungi</taxon>
        <taxon>Dikarya</taxon>
        <taxon>Basidiomycota</taxon>
        <taxon>Agaricomycotina</taxon>
        <taxon>Agaricomycetes</taxon>
        <taxon>Agaricomycetidae</taxon>
        <taxon>Agaricales</taxon>
        <taxon>Marasmiineae</taxon>
        <taxon>Mycenaceae</taxon>
        <taxon>Mycena</taxon>
    </lineage>
</organism>
<dbReference type="AlphaFoldDB" id="A0AAD6ZAU0"/>
<keyword evidence="3" id="KW-1185">Reference proteome</keyword>
<sequence>MILPLRGIIIVILGLFFHAEIWACNNSPRLEACAPSQTVTLLGVFDNEPQVNVSKSVSAAGVNSNGRTTYVLVEEQTSLFILASTTTIVSQLSVPTTYTWTLIEDASGYQGSVELGSGGSIAVEFESCGFGADGRGTCVASAPGFSATTRSGSVVPFYTLTAAVSTPSQTQNSAATPNINGVAGWNTFLFAIVIGLSHVL</sequence>
<evidence type="ECO:0000313" key="3">
    <source>
        <dbReference type="Proteomes" id="UP001218218"/>
    </source>
</evidence>
<keyword evidence="1" id="KW-0732">Signal</keyword>
<protein>
    <submittedName>
        <fullName evidence="2">Uncharacterized protein</fullName>
    </submittedName>
</protein>
<evidence type="ECO:0000313" key="2">
    <source>
        <dbReference type="EMBL" id="KAJ7314748.1"/>
    </source>
</evidence>
<reference evidence="2" key="1">
    <citation type="submission" date="2023-03" db="EMBL/GenBank/DDBJ databases">
        <title>Massive genome expansion in bonnet fungi (Mycena s.s.) driven by repeated elements and novel gene families across ecological guilds.</title>
        <authorList>
            <consortium name="Lawrence Berkeley National Laboratory"/>
            <person name="Harder C.B."/>
            <person name="Miyauchi S."/>
            <person name="Viragh M."/>
            <person name="Kuo A."/>
            <person name="Thoen E."/>
            <person name="Andreopoulos B."/>
            <person name="Lu D."/>
            <person name="Skrede I."/>
            <person name="Drula E."/>
            <person name="Henrissat B."/>
            <person name="Morin E."/>
            <person name="Kohler A."/>
            <person name="Barry K."/>
            <person name="LaButti K."/>
            <person name="Morin E."/>
            <person name="Salamov A."/>
            <person name="Lipzen A."/>
            <person name="Mereny Z."/>
            <person name="Hegedus B."/>
            <person name="Baldrian P."/>
            <person name="Stursova M."/>
            <person name="Weitz H."/>
            <person name="Taylor A."/>
            <person name="Grigoriev I.V."/>
            <person name="Nagy L.G."/>
            <person name="Martin F."/>
            <person name="Kauserud H."/>
        </authorList>
    </citation>
    <scope>NUCLEOTIDE SEQUENCE</scope>
    <source>
        <strain evidence="2">CBHHK002</strain>
    </source>
</reference>
<feature type="signal peptide" evidence="1">
    <location>
        <begin position="1"/>
        <end position="23"/>
    </location>
</feature>
<evidence type="ECO:0000256" key="1">
    <source>
        <dbReference type="SAM" id="SignalP"/>
    </source>
</evidence>
<comment type="caution">
    <text evidence="2">The sequence shown here is derived from an EMBL/GenBank/DDBJ whole genome shotgun (WGS) entry which is preliminary data.</text>
</comment>
<dbReference type="EMBL" id="JARIHO010000065">
    <property type="protein sequence ID" value="KAJ7314748.1"/>
    <property type="molecule type" value="Genomic_DNA"/>
</dbReference>
<feature type="chain" id="PRO_5041944425" evidence="1">
    <location>
        <begin position="24"/>
        <end position="200"/>
    </location>
</feature>